<dbReference type="SUPFAM" id="SSF51658">
    <property type="entry name" value="Xylose isomerase-like"/>
    <property type="match status" value="1"/>
</dbReference>
<dbReference type="InterPro" id="IPR036237">
    <property type="entry name" value="Xyl_isomerase-like_sf"/>
</dbReference>
<keyword evidence="1" id="KW-0413">Isomerase</keyword>
<organism evidence="1 2">
    <name type="scientific">Paenibacillus hemerocallicola</name>
    <dbReference type="NCBI Taxonomy" id="1172614"/>
    <lineage>
        <taxon>Bacteria</taxon>
        <taxon>Bacillati</taxon>
        <taxon>Bacillota</taxon>
        <taxon>Bacilli</taxon>
        <taxon>Bacillales</taxon>
        <taxon>Paenibacillaceae</taxon>
        <taxon>Paenibacillus</taxon>
    </lineage>
</organism>
<proteinExistence type="predicted"/>
<accession>A0A5C4TDA8</accession>
<sequence>MRRLQLGMWHEFDPDRWDRYSLNALNGMEISQYPDTAGLEAVRSFCVRSGGGFGVHGPIMSNRGYKLPLLNSPEASERREAMKRIEEETVLASRYGADYILFHYPYYPVFQPPIRKPYSKLPTLSERYEYDRMPRAEFRDVSERLFHELGELQHRHGQRILLEHDFFGDYEDIFIEMFLKHPEIRLVADTARLDIAKRAFHGFDPYRWIDRLAGCVHLVHYSNVRYDEHSFTHHLPVREAHDGDDSYGDAFRYLVYLAERNSSFHLTFEHNPDLVEPEELSAIYRRAAATCGITVRPPA</sequence>
<dbReference type="GO" id="GO:0016853">
    <property type="term" value="F:isomerase activity"/>
    <property type="evidence" value="ECO:0007669"/>
    <property type="project" value="UniProtKB-KW"/>
</dbReference>
<dbReference type="RefSeq" id="WP_139601725.1">
    <property type="nucleotide sequence ID" value="NZ_VDCQ01000009.1"/>
</dbReference>
<dbReference type="Proteomes" id="UP000307943">
    <property type="component" value="Unassembled WGS sequence"/>
</dbReference>
<evidence type="ECO:0000313" key="2">
    <source>
        <dbReference type="Proteomes" id="UP000307943"/>
    </source>
</evidence>
<dbReference type="Gene3D" id="3.20.20.150">
    <property type="entry name" value="Divalent-metal-dependent TIM barrel enzymes"/>
    <property type="match status" value="1"/>
</dbReference>
<comment type="caution">
    <text evidence="1">The sequence shown here is derived from an EMBL/GenBank/DDBJ whole genome shotgun (WGS) entry which is preliminary data.</text>
</comment>
<gene>
    <name evidence="1" type="ORF">FE784_08535</name>
</gene>
<dbReference type="OrthoDB" id="1890113at2"/>
<dbReference type="AlphaFoldDB" id="A0A5C4TDA8"/>
<reference evidence="1 2" key="1">
    <citation type="submission" date="2019-05" db="EMBL/GenBank/DDBJ databases">
        <title>We sequenced the genome of Paenibacillus hemerocallicola KCTC 33185 for further insight into its adaptation and study the phylogeny of Paenibacillus.</title>
        <authorList>
            <person name="Narsing Rao M.P."/>
        </authorList>
    </citation>
    <scope>NUCLEOTIDE SEQUENCE [LARGE SCALE GENOMIC DNA]</scope>
    <source>
        <strain evidence="1 2">KCTC 33185</strain>
    </source>
</reference>
<name>A0A5C4TDA8_9BACL</name>
<evidence type="ECO:0000313" key="1">
    <source>
        <dbReference type="EMBL" id="TNJ66606.1"/>
    </source>
</evidence>
<dbReference type="EMBL" id="VDCQ01000009">
    <property type="protein sequence ID" value="TNJ66606.1"/>
    <property type="molecule type" value="Genomic_DNA"/>
</dbReference>
<keyword evidence="2" id="KW-1185">Reference proteome</keyword>
<protein>
    <submittedName>
        <fullName evidence="1">Sugar phosphate isomerase/epimerase</fullName>
    </submittedName>
</protein>